<protein>
    <submittedName>
        <fullName evidence="1">Uncharacterized protein</fullName>
    </submittedName>
</protein>
<gene>
    <name evidence="1" type="ORF">GON04_12130</name>
</gene>
<accession>A0A6N8IU19</accession>
<dbReference type="EMBL" id="WSEL01000003">
    <property type="protein sequence ID" value="MVQ30202.1"/>
    <property type="molecule type" value="Genomic_DNA"/>
</dbReference>
<evidence type="ECO:0000313" key="2">
    <source>
        <dbReference type="Proteomes" id="UP000469385"/>
    </source>
</evidence>
<dbReference type="Proteomes" id="UP000469385">
    <property type="component" value="Unassembled WGS sequence"/>
</dbReference>
<sequence length="62" mass="7361">MVLRFKPCDCATPEFVRERRPAWMRLLLPRLRHWSCRHCERRFVASKDVVVTQGEPAAPTPR</sequence>
<organism evidence="1 2">
    <name type="scientific">Ramlibacter pinisoli</name>
    <dbReference type="NCBI Taxonomy" id="2682844"/>
    <lineage>
        <taxon>Bacteria</taxon>
        <taxon>Pseudomonadati</taxon>
        <taxon>Pseudomonadota</taxon>
        <taxon>Betaproteobacteria</taxon>
        <taxon>Burkholderiales</taxon>
        <taxon>Comamonadaceae</taxon>
        <taxon>Ramlibacter</taxon>
    </lineage>
</organism>
<dbReference type="RefSeq" id="WP_181654012.1">
    <property type="nucleotide sequence ID" value="NZ_WSEL01000003.1"/>
</dbReference>
<name>A0A6N8IU19_9BURK</name>
<comment type="caution">
    <text evidence="1">The sequence shown here is derived from an EMBL/GenBank/DDBJ whole genome shotgun (WGS) entry which is preliminary data.</text>
</comment>
<reference evidence="1 2" key="1">
    <citation type="submission" date="2019-12" db="EMBL/GenBank/DDBJ databases">
        <authorList>
            <person name="Huq M.A."/>
        </authorList>
    </citation>
    <scope>NUCLEOTIDE SEQUENCE [LARGE SCALE GENOMIC DNA]</scope>
    <source>
        <strain evidence="1 2">MAH-25</strain>
    </source>
</reference>
<dbReference type="AlphaFoldDB" id="A0A6N8IU19"/>
<keyword evidence="2" id="KW-1185">Reference proteome</keyword>
<proteinExistence type="predicted"/>
<evidence type="ECO:0000313" key="1">
    <source>
        <dbReference type="EMBL" id="MVQ30202.1"/>
    </source>
</evidence>